<keyword evidence="3" id="KW-0812">Transmembrane</keyword>
<keyword evidence="3" id="KW-1133">Transmembrane helix</keyword>
<feature type="transmembrane region" description="Helical" evidence="3">
    <location>
        <begin position="33"/>
        <end position="50"/>
    </location>
</feature>
<organism evidence="5 6">
    <name type="scientific">Paenirhodobacter huangdaonensis</name>
    <dbReference type="NCBI Taxonomy" id="2501515"/>
    <lineage>
        <taxon>Bacteria</taxon>
        <taxon>Pseudomonadati</taxon>
        <taxon>Pseudomonadota</taxon>
        <taxon>Alphaproteobacteria</taxon>
        <taxon>Rhodobacterales</taxon>
        <taxon>Rhodobacter group</taxon>
        <taxon>Paenirhodobacter</taxon>
    </lineage>
</organism>
<evidence type="ECO:0000256" key="1">
    <source>
        <dbReference type="ARBA" id="ARBA00009410"/>
    </source>
</evidence>
<reference evidence="5" key="1">
    <citation type="submission" date="2019-01" db="EMBL/GenBank/DDBJ databases">
        <title>Sinorhodobacter populi sp. nov. isolated from the symptomatic bark tissue of Populus euramericana canker.</title>
        <authorList>
            <person name="Xu G."/>
        </authorList>
    </citation>
    <scope>NUCLEOTIDE SEQUENCE [LARGE SCALE GENOMIC DNA]</scope>
    <source>
        <strain evidence="5">CGMCC 1.12963</strain>
    </source>
</reference>
<evidence type="ECO:0000259" key="4">
    <source>
        <dbReference type="Pfam" id="PF01266"/>
    </source>
</evidence>
<dbReference type="Gene3D" id="3.50.50.60">
    <property type="entry name" value="FAD/NAD(P)-binding domain"/>
    <property type="match status" value="2"/>
</dbReference>
<dbReference type="Pfam" id="PF01266">
    <property type="entry name" value="DAO"/>
    <property type="match status" value="1"/>
</dbReference>
<dbReference type="GO" id="GO:0005886">
    <property type="term" value="C:plasma membrane"/>
    <property type="evidence" value="ECO:0007669"/>
    <property type="project" value="TreeGrafter"/>
</dbReference>
<dbReference type="Gene3D" id="3.30.9.10">
    <property type="entry name" value="D-Amino Acid Oxidase, subunit A, domain 2"/>
    <property type="match status" value="1"/>
</dbReference>
<keyword evidence="3" id="KW-0472">Membrane</keyword>
<dbReference type="GO" id="GO:0008718">
    <property type="term" value="F:D-amino-acid dehydrogenase activity"/>
    <property type="evidence" value="ECO:0007669"/>
    <property type="project" value="TreeGrafter"/>
</dbReference>
<reference evidence="5" key="2">
    <citation type="submission" date="2019-01" db="EMBL/GenBank/DDBJ databases">
        <authorList>
            <person name="Li Y."/>
        </authorList>
    </citation>
    <scope>NUCLEOTIDE SEQUENCE [LARGE SCALE GENOMIC DNA]</scope>
    <source>
        <strain evidence="5">CGMCC 1.12963</strain>
    </source>
</reference>
<accession>A0A3S3LR36</accession>
<comment type="caution">
    <text evidence="5">The sequence shown here is derived from an EMBL/GenBank/DDBJ whole genome shotgun (WGS) entry which is preliminary data.</text>
</comment>
<evidence type="ECO:0000313" key="5">
    <source>
        <dbReference type="EMBL" id="RWR55024.1"/>
    </source>
</evidence>
<dbReference type="EMBL" id="SAVA01000001">
    <property type="protein sequence ID" value="RWR55024.1"/>
    <property type="molecule type" value="Genomic_DNA"/>
</dbReference>
<dbReference type="PANTHER" id="PTHR13847:SF280">
    <property type="entry name" value="D-AMINO ACID DEHYDROGENASE"/>
    <property type="match status" value="1"/>
</dbReference>
<dbReference type="SUPFAM" id="SSF54373">
    <property type="entry name" value="FAD-linked reductases, C-terminal domain"/>
    <property type="match status" value="1"/>
</dbReference>
<name>A0A3S3LR36_9RHOB</name>
<evidence type="ECO:0000313" key="6">
    <source>
        <dbReference type="Proteomes" id="UP000288071"/>
    </source>
</evidence>
<evidence type="ECO:0000256" key="3">
    <source>
        <dbReference type="SAM" id="Phobius"/>
    </source>
</evidence>
<dbReference type="SUPFAM" id="SSF51905">
    <property type="entry name" value="FAD/NAD(P)-binding domain"/>
    <property type="match status" value="1"/>
</dbReference>
<gene>
    <name evidence="5" type="ORF">EOW66_02885</name>
</gene>
<keyword evidence="6" id="KW-1185">Reference proteome</keyword>
<dbReference type="GO" id="GO:0055130">
    <property type="term" value="P:D-alanine catabolic process"/>
    <property type="evidence" value="ECO:0007669"/>
    <property type="project" value="TreeGrafter"/>
</dbReference>
<dbReference type="InterPro" id="IPR006076">
    <property type="entry name" value="FAD-dep_OxRdtase"/>
</dbReference>
<evidence type="ECO:0000256" key="2">
    <source>
        <dbReference type="ARBA" id="ARBA00023002"/>
    </source>
</evidence>
<comment type="similarity">
    <text evidence="1">Belongs to the DadA oxidoreductase family.</text>
</comment>
<feature type="domain" description="FAD dependent oxidoreductase" evidence="4">
    <location>
        <begin position="32"/>
        <end position="425"/>
    </location>
</feature>
<protein>
    <submittedName>
        <fullName evidence="5">FAD-dependent oxidoreductase</fullName>
    </submittedName>
</protein>
<dbReference type="AlphaFoldDB" id="A0A3S3LR36"/>
<keyword evidence="2" id="KW-0560">Oxidoreductase</keyword>
<sequence>MRWSRWMPSRQPFCGSATCARPRKERQMQDDRVVVIGAGVIGTMTARALAKRGQRVTLIERLPGAAELCSRGNAGMMAVGHAKAWAEPAAIPALGRALLGREPAVRVSRLIDPALWRWGIDFLRHCTASANAVNSDRERRLARFSRDMLKAAETEMGLPVATAHEGALYLFQDGAQFRSYAAKVGTGGEIEALGPAALIAREPGLAAMRERLAGGLLSHIDSVGDCHLFTRRTAAWLAETGRIEIRYDTAVTGFTRHNGRIVAVETSAGPVPCAQVVLATGVETPDLTRPLGFAPAIYPVKGYSGTWRITDPTGVPRLPFVDETELLAVANYGDRLRVTAIAEFAGRDRSLPAERVKLLDDYVRRSFGTAVDLDTPEFWTGLRPTTPAGPPFLGKVKGVANLWINAGHGQLGWTMSLGAGEILAQHLTGETPALRDVSARARWLAAA</sequence>
<proteinExistence type="inferred from homology"/>
<dbReference type="GO" id="GO:0005737">
    <property type="term" value="C:cytoplasm"/>
    <property type="evidence" value="ECO:0007669"/>
    <property type="project" value="TreeGrafter"/>
</dbReference>
<dbReference type="Proteomes" id="UP000288071">
    <property type="component" value="Unassembled WGS sequence"/>
</dbReference>
<dbReference type="PANTHER" id="PTHR13847">
    <property type="entry name" value="SARCOSINE DEHYDROGENASE-RELATED"/>
    <property type="match status" value="1"/>
</dbReference>
<dbReference type="InterPro" id="IPR036188">
    <property type="entry name" value="FAD/NAD-bd_sf"/>
</dbReference>